<organism evidence="3 4">
    <name type="scientific">Thomasclavelia ramosa</name>
    <dbReference type="NCBI Taxonomy" id="1547"/>
    <lineage>
        <taxon>Bacteria</taxon>
        <taxon>Bacillati</taxon>
        <taxon>Bacillota</taxon>
        <taxon>Erysipelotrichia</taxon>
        <taxon>Erysipelotrichales</taxon>
        <taxon>Coprobacillaceae</taxon>
        <taxon>Thomasclavelia</taxon>
    </lineage>
</organism>
<dbReference type="RefSeq" id="WP_008792835.1">
    <property type="nucleotide sequence ID" value="NZ_CP083622.1"/>
</dbReference>
<name>A0A3E3E5L4_9FIRM</name>
<accession>A0A3E3E5L4</accession>
<feature type="transmembrane region" description="Helical" evidence="1">
    <location>
        <begin position="12"/>
        <end position="35"/>
    </location>
</feature>
<feature type="transmembrane region" description="Helical" evidence="1">
    <location>
        <begin position="68"/>
        <end position="84"/>
    </location>
</feature>
<keyword evidence="1" id="KW-1133">Transmembrane helix</keyword>
<keyword evidence="1" id="KW-0472">Membrane</keyword>
<evidence type="ECO:0000313" key="2">
    <source>
        <dbReference type="EMBL" id="MDB7085693.1"/>
    </source>
</evidence>
<evidence type="ECO:0000313" key="3">
    <source>
        <dbReference type="EMBL" id="RGD77020.1"/>
    </source>
</evidence>
<reference evidence="3 4" key="1">
    <citation type="submission" date="2018-08" db="EMBL/GenBank/DDBJ databases">
        <title>A genome reference for cultivated species of the human gut microbiota.</title>
        <authorList>
            <person name="Zou Y."/>
            <person name="Xue W."/>
            <person name="Luo G."/>
        </authorList>
    </citation>
    <scope>NUCLEOTIDE SEQUENCE [LARGE SCALE GENOMIC DNA]</scope>
    <source>
        <strain evidence="3 4">OM06-4</strain>
    </source>
</reference>
<reference evidence="2" key="2">
    <citation type="submission" date="2023-01" db="EMBL/GenBank/DDBJ databases">
        <title>Human gut microbiome strain richness.</title>
        <authorList>
            <person name="Chen-Liaw A."/>
        </authorList>
    </citation>
    <scope>NUCLEOTIDE SEQUENCE</scope>
    <source>
        <strain evidence="2">1001217st2_G6_1001217B_191108</strain>
    </source>
</reference>
<dbReference type="Proteomes" id="UP000261032">
    <property type="component" value="Unassembled WGS sequence"/>
</dbReference>
<comment type="caution">
    <text evidence="3">The sequence shown here is derived from an EMBL/GenBank/DDBJ whole genome shotgun (WGS) entry which is preliminary data.</text>
</comment>
<dbReference type="AlphaFoldDB" id="A0A3E3E5L4"/>
<dbReference type="EMBL" id="JAQLKE010000049">
    <property type="protein sequence ID" value="MDB7085693.1"/>
    <property type="molecule type" value="Genomic_DNA"/>
</dbReference>
<keyword evidence="1" id="KW-0812">Transmembrane</keyword>
<evidence type="ECO:0000256" key="1">
    <source>
        <dbReference type="SAM" id="Phobius"/>
    </source>
</evidence>
<feature type="transmembrane region" description="Helical" evidence="1">
    <location>
        <begin position="44"/>
        <end position="62"/>
    </location>
</feature>
<gene>
    <name evidence="3" type="ORF">DXB93_18210</name>
    <name evidence="2" type="ORF">PM738_17970</name>
</gene>
<proteinExistence type="predicted"/>
<sequence length="89" mass="10236">MEIKLKNKGYIFFVLSFALFGLAGMFLVPVVILIIKISKRYPKVFTWITIVAFSLMCIYLLIVEQEWNLSFLLMCIAVAIGNVLDTKNR</sequence>
<protein>
    <submittedName>
        <fullName evidence="3">Uncharacterized protein</fullName>
    </submittedName>
</protein>
<dbReference type="Proteomes" id="UP001211987">
    <property type="component" value="Unassembled WGS sequence"/>
</dbReference>
<dbReference type="EMBL" id="QUSL01000061">
    <property type="protein sequence ID" value="RGD77020.1"/>
    <property type="molecule type" value="Genomic_DNA"/>
</dbReference>
<evidence type="ECO:0000313" key="4">
    <source>
        <dbReference type="Proteomes" id="UP000261032"/>
    </source>
</evidence>